<evidence type="ECO:0000256" key="1">
    <source>
        <dbReference type="SAM" id="MobiDB-lite"/>
    </source>
</evidence>
<dbReference type="Proteomes" id="UP000712281">
    <property type="component" value="Unassembled WGS sequence"/>
</dbReference>
<evidence type="ECO:0000313" key="3">
    <source>
        <dbReference type="Proteomes" id="UP000712281"/>
    </source>
</evidence>
<name>A0A8S9G7J3_BRACR</name>
<sequence length="94" mass="10602">MHGRLLHFMSRSPINVTSEGEQPAGSVLERPAVSSMIGYTTLTYVPRDSLRRSVHLAVRAWDWGDLLETTTRAGLIRRVPQEENPLRYGTDQPV</sequence>
<accession>A0A8S9G7J3</accession>
<reference evidence="2" key="1">
    <citation type="submission" date="2019-12" db="EMBL/GenBank/DDBJ databases">
        <title>Genome sequencing and annotation of Brassica cretica.</title>
        <authorList>
            <person name="Studholme D.J."/>
            <person name="Sarris P.F."/>
        </authorList>
    </citation>
    <scope>NUCLEOTIDE SEQUENCE</scope>
    <source>
        <strain evidence="2">PFS-001/15</strain>
        <tissue evidence="2">Leaf</tissue>
    </source>
</reference>
<feature type="region of interest" description="Disordered" evidence="1">
    <location>
        <begin position="1"/>
        <end position="26"/>
    </location>
</feature>
<dbReference type="EMBL" id="QGKW02002005">
    <property type="protein sequence ID" value="KAF2540318.1"/>
    <property type="molecule type" value="Genomic_DNA"/>
</dbReference>
<organism evidence="2 3">
    <name type="scientific">Brassica cretica</name>
    <name type="common">Mustard</name>
    <dbReference type="NCBI Taxonomy" id="69181"/>
    <lineage>
        <taxon>Eukaryota</taxon>
        <taxon>Viridiplantae</taxon>
        <taxon>Streptophyta</taxon>
        <taxon>Embryophyta</taxon>
        <taxon>Tracheophyta</taxon>
        <taxon>Spermatophyta</taxon>
        <taxon>Magnoliopsida</taxon>
        <taxon>eudicotyledons</taxon>
        <taxon>Gunneridae</taxon>
        <taxon>Pentapetalae</taxon>
        <taxon>rosids</taxon>
        <taxon>malvids</taxon>
        <taxon>Brassicales</taxon>
        <taxon>Brassicaceae</taxon>
        <taxon>Brassiceae</taxon>
        <taxon>Brassica</taxon>
    </lineage>
</organism>
<gene>
    <name evidence="2" type="ORF">F2Q68_00033121</name>
</gene>
<protein>
    <submittedName>
        <fullName evidence="2">Uncharacterized protein</fullName>
    </submittedName>
</protein>
<evidence type="ECO:0000313" key="2">
    <source>
        <dbReference type="EMBL" id="KAF2540318.1"/>
    </source>
</evidence>
<comment type="caution">
    <text evidence="2">The sequence shown here is derived from an EMBL/GenBank/DDBJ whole genome shotgun (WGS) entry which is preliminary data.</text>
</comment>
<proteinExistence type="predicted"/>
<dbReference type="AlphaFoldDB" id="A0A8S9G7J3"/>